<comment type="caution">
    <text evidence="6">The sequence shown here is derived from an EMBL/GenBank/DDBJ whole genome shotgun (WGS) entry which is preliminary data.</text>
</comment>
<feature type="domain" description="DUF5110" evidence="4">
    <location>
        <begin position="436"/>
        <end position="507"/>
    </location>
</feature>
<dbReference type="SUPFAM" id="SSF51011">
    <property type="entry name" value="Glycosyl hydrolase domain"/>
    <property type="match status" value="1"/>
</dbReference>
<evidence type="ECO:0000259" key="4">
    <source>
        <dbReference type="Pfam" id="PF17137"/>
    </source>
</evidence>
<feature type="domain" description="Glycoside hydrolase family 31 TIM barrel" evidence="3">
    <location>
        <begin position="24"/>
        <end position="322"/>
    </location>
</feature>
<keyword evidence="7" id="KW-1185">Reference proteome</keyword>
<evidence type="ECO:0000313" key="6">
    <source>
        <dbReference type="EMBL" id="PSH61319.1"/>
    </source>
</evidence>
<protein>
    <submittedName>
        <fullName evidence="6">Uncharacterized protein</fullName>
    </submittedName>
</protein>
<name>A0A2P7B4F1_9HYPH</name>
<dbReference type="AlphaFoldDB" id="A0A2P7B4F1"/>
<evidence type="ECO:0000259" key="5">
    <source>
        <dbReference type="Pfam" id="PF21365"/>
    </source>
</evidence>
<dbReference type="InterPro" id="IPR048395">
    <property type="entry name" value="Glyco_hydro_31_C"/>
</dbReference>
<dbReference type="InterPro" id="IPR051816">
    <property type="entry name" value="Glycosyl_Hydrolase_31"/>
</dbReference>
<dbReference type="Pfam" id="PF01055">
    <property type="entry name" value="Glyco_hydro_31_2nd"/>
    <property type="match status" value="1"/>
</dbReference>
<dbReference type="InterPro" id="IPR033403">
    <property type="entry name" value="DUF5110"/>
</dbReference>
<dbReference type="InterPro" id="IPR013780">
    <property type="entry name" value="Glyco_hydro_b"/>
</dbReference>
<organism evidence="6 7">
    <name type="scientific">Phyllobacterium sophorae</name>
    <dbReference type="NCBI Taxonomy" id="1520277"/>
    <lineage>
        <taxon>Bacteria</taxon>
        <taxon>Pseudomonadati</taxon>
        <taxon>Pseudomonadota</taxon>
        <taxon>Alphaproteobacteria</taxon>
        <taxon>Hyphomicrobiales</taxon>
        <taxon>Phyllobacteriaceae</taxon>
        <taxon>Phyllobacterium</taxon>
    </lineage>
</organism>
<dbReference type="InterPro" id="IPR017853">
    <property type="entry name" value="GH"/>
</dbReference>
<dbReference type="InterPro" id="IPR000322">
    <property type="entry name" value="Glyco_hydro_31_TIM"/>
</dbReference>
<evidence type="ECO:0000313" key="7">
    <source>
        <dbReference type="Proteomes" id="UP000241764"/>
    </source>
</evidence>
<evidence type="ECO:0000256" key="1">
    <source>
        <dbReference type="ARBA" id="ARBA00007806"/>
    </source>
</evidence>
<dbReference type="Pfam" id="PF21365">
    <property type="entry name" value="Glyco_hydro_31_3rd"/>
    <property type="match status" value="1"/>
</dbReference>
<dbReference type="Gene3D" id="3.20.20.80">
    <property type="entry name" value="Glycosidases"/>
    <property type="match status" value="1"/>
</dbReference>
<proteinExistence type="inferred from homology"/>
<evidence type="ECO:0000256" key="2">
    <source>
        <dbReference type="RuleBase" id="RU361185"/>
    </source>
</evidence>
<dbReference type="OrthoDB" id="176168at2"/>
<dbReference type="PANTHER" id="PTHR43863:SF2">
    <property type="entry name" value="MALTASE-GLUCOAMYLASE"/>
    <property type="match status" value="1"/>
</dbReference>
<sequence>MGDGLHQWGADNAWNGDDNSVGLNETKLRVIISRYRSENIPIDAFTFDLDWMNWARAGIPNSQFTWNSEKFPNGANGGLKRWLDEQGVKMTAILKPRIPVDSQEGSEATKKGWWMPNTKAVADYFLPTTDMRHVDFSKPEVIKWYTDHLGSLFDSGIAGWWNDEFGSSGATDDGNETEGLDAQRGIYNWQRTNRPDTRVWSINRNFYLGSQRYAYGLWSGDIRNGFSSMAEQRNRMLGAVNAGAMQWTMDTGGFQNGSGTFAGGGTGYEDYARWMQFAICTPIFRVYGENGVQRQLWWYGTGYDAAVEAIRLRYKLIPYIYSYEHQRNRTGVGIVRPLIFDWPNDRNVRNDSQSWLFGEWLLASPVVEQGQRSKDIYLPQGTWTEWNSGKSQTGGQSIAFNTVKWESNFPLFFRPGAIVPMLREDVQYVGEKPLTELNIEVFPDTKRTSFDYYDDDGKSYDYEKGIYFLQTLSVQSKDKEVTFETAAPDPAGSFKPELEYYTVKIHVPNTAAVSINDAKLDPAANLTSLTGAAEGWIAGIDPDHGNIPVTYVRIKAGEKQKIVLTTQ</sequence>
<gene>
    <name evidence="6" type="ORF">CU103_23420</name>
</gene>
<dbReference type="EMBL" id="PGGM01000013">
    <property type="protein sequence ID" value="PSH61319.1"/>
    <property type="molecule type" value="Genomic_DNA"/>
</dbReference>
<keyword evidence="2" id="KW-0326">Glycosidase</keyword>
<dbReference type="Proteomes" id="UP000241764">
    <property type="component" value="Unassembled WGS sequence"/>
</dbReference>
<feature type="domain" description="Glycosyl hydrolase family 31 C-terminal" evidence="5">
    <location>
        <begin position="332"/>
        <end position="419"/>
    </location>
</feature>
<dbReference type="PANTHER" id="PTHR43863">
    <property type="entry name" value="HYDROLASE, PUTATIVE (AFU_ORTHOLOGUE AFUA_1G03140)-RELATED"/>
    <property type="match status" value="1"/>
</dbReference>
<dbReference type="Pfam" id="PF17137">
    <property type="entry name" value="DUF5110"/>
    <property type="match status" value="1"/>
</dbReference>
<accession>A0A2P7B4F1</accession>
<comment type="similarity">
    <text evidence="1 2">Belongs to the glycosyl hydrolase 31 family.</text>
</comment>
<keyword evidence="2" id="KW-0378">Hydrolase</keyword>
<dbReference type="SUPFAM" id="SSF51445">
    <property type="entry name" value="(Trans)glycosidases"/>
    <property type="match status" value="1"/>
</dbReference>
<dbReference type="GO" id="GO:0004553">
    <property type="term" value="F:hydrolase activity, hydrolyzing O-glycosyl compounds"/>
    <property type="evidence" value="ECO:0007669"/>
    <property type="project" value="InterPro"/>
</dbReference>
<evidence type="ECO:0000259" key="3">
    <source>
        <dbReference type="Pfam" id="PF01055"/>
    </source>
</evidence>
<dbReference type="Gene3D" id="2.60.40.1180">
    <property type="entry name" value="Golgi alpha-mannosidase II"/>
    <property type="match status" value="2"/>
</dbReference>
<reference evidence="7" key="1">
    <citation type="submission" date="2017-11" db="EMBL/GenBank/DDBJ databases">
        <authorList>
            <person name="Kuznetsova I."/>
            <person name="Sazanova A."/>
            <person name="Chirak E."/>
            <person name="Safronova V."/>
            <person name="Willems A."/>
        </authorList>
    </citation>
    <scope>NUCLEOTIDE SEQUENCE [LARGE SCALE GENOMIC DNA]</scope>
    <source>
        <strain evidence="7">CCBAU 03422</strain>
    </source>
</reference>
<dbReference type="GO" id="GO:0005975">
    <property type="term" value="P:carbohydrate metabolic process"/>
    <property type="evidence" value="ECO:0007669"/>
    <property type="project" value="InterPro"/>
</dbReference>